<accession>A0ABQ7JJL6</accession>
<dbReference type="Proteomes" id="UP001194696">
    <property type="component" value="Unassembled WGS sequence"/>
</dbReference>
<comment type="caution">
    <text evidence="1">The sequence shown here is derived from an EMBL/GenBank/DDBJ whole genome shotgun (WGS) entry which is preliminary data.</text>
</comment>
<proteinExistence type="predicted"/>
<dbReference type="EMBL" id="JAAAIM010001663">
    <property type="protein sequence ID" value="KAG0276658.1"/>
    <property type="molecule type" value="Genomic_DNA"/>
</dbReference>
<evidence type="ECO:0008006" key="3">
    <source>
        <dbReference type="Google" id="ProtNLM"/>
    </source>
</evidence>
<protein>
    <recommendedName>
        <fullName evidence="3">F-box domain-containing protein</fullName>
    </recommendedName>
</protein>
<evidence type="ECO:0000313" key="2">
    <source>
        <dbReference type="Proteomes" id="UP001194696"/>
    </source>
</evidence>
<organism evidence="1 2">
    <name type="scientific">Linnemannia gamsii</name>
    <dbReference type="NCBI Taxonomy" id="64522"/>
    <lineage>
        <taxon>Eukaryota</taxon>
        <taxon>Fungi</taxon>
        <taxon>Fungi incertae sedis</taxon>
        <taxon>Mucoromycota</taxon>
        <taxon>Mortierellomycotina</taxon>
        <taxon>Mortierellomycetes</taxon>
        <taxon>Mortierellales</taxon>
        <taxon>Mortierellaceae</taxon>
        <taxon>Linnemannia</taxon>
    </lineage>
</organism>
<dbReference type="InterPro" id="IPR032675">
    <property type="entry name" value="LRR_dom_sf"/>
</dbReference>
<keyword evidence="2" id="KW-1185">Reference proteome</keyword>
<evidence type="ECO:0000313" key="1">
    <source>
        <dbReference type="EMBL" id="KAG0276658.1"/>
    </source>
</evidence>
<name>A0ABQ7JJL6_9FUNG</name>
<reference evidence="1 2" key="1">
    <citation type="journal article" date="2020" name="Fungal Divers.">
        <title>Resolving the Mortierellaceae phylogeny through synthesis of multi-gene phylogenetics and phylogenomics.</title>
        <authorList>
            <person name="Vandepol N."/>
            <person name="Liber J."/>
            <person name="Desiro A."/>
            <person name="Na H."/>
            <person name="Kennedy M."/>
            <person name="Barry K."/>
            <person name="Grigoriev I.V."/>
            <person name="Miller A.N."/>
            <person name="O'Donnell K."/>
            <person name="Stajich J.E."/>
            <person name="Bonito G."/>
        </authorList>
    </citation>
    <scope>NUCLEOTIDE SEQUENCE [LARGE SCALE GENOMIC DNA]</scope>
    <source>
        <strain evidence="1 2">AD045</strain>
    </source>
</reference>
<dbReference type="SUPFAM" id="SSF52047">
    <property type="entry name" value="RNI-like"/>
    <property type="match status" value="1"/>
</dbReference>
<sequence>MYTHPLSLPEIVVVVGQFISLWESEHISNEIVWQFTPKSLLAAISVNRLFYTTLTPFLWTVYAEPTIKSIGSSSFAHIYCDTALDIVERNSPHIRVLDFSCYTLPYGRNIEQLLKLNYSRLQELRVSASVNSTLVSRLISANPGLHLIEWRRTLKACTLQELDDFKSLLQLQRLRYLSLEGWNPQTTYLYKVLHHNAKHLEELHVKNCNFVIPKPAVRDDKGKISITFAKSSEEAIEAFRAMRKSYGAVRLRKIKTLHVDVEQNRFWETLNWLFVEVPALETVVFGELTKDTAKALSEILRKYCPHLRTIKHSGICKDFTRLPTQIGSAAYLVGACAPGSLVHASLDGWRISSRLTQALLEHRHSLETLELTIRDPAYQDSFRNLGIILKRLSRLKHLTVYFYVTQCDSRQPSLFLDKLALCQGLVSLSFYGFVVVAEGDHSDGGDNNEIISESVCAEPVWRELRSGSDNFQHRCCDIFRRLVFNAICPLPSLKSVVLGGEKFEKCPPSLT</sequence>
<dbReference type="Gene3D" id="3.80.10.10">
    <property type="entry name" value="Ribonuclease Inhibitor"/>
    <property type="match status" value="2"/>
</dbReference>
<gene>
    <name evidence="1" type="ORF">BGZ96_003193</name>
</gene>